<reference evidence="9 10" key="1">
    <citation type="journal article" date="2020" name="Insects">
        <title>Bacteria Belonging to Pseudomonas typographi sp. nov. from the Bark Beetle Ips typographus Have Genomic Potential to Aid in the Host Ecology.</title>
        <authorList>
            <person name="Peral-Aranega E."/>
            <person name="Saati-Santamaria Z."/>
            <person name="Kolarik M."/>
            <person name="Rivas R."/>
            <person name="Garcia-Fraile P."/>
        </authorList>
    </citation>
    <scope>NUCLEOTIDE SEQUENCE [LARGE SCALE GENOMIC DNA]</scope>
    <source>
        <strain evidence="9 10">CA3A</strain>
    </source>
</reference>
<dbReference type="Pfam" id="PF05977">
    <property type="entry name" value="MFS_3"/>
    <property type="match status" value="1"/>
</dbReference>
<sequence>MSTAPIQLPPLGLRRASRALRHPNYRRFFGGQFISVIGSWIHSIALGWLIWRLGVSPWLLGMLAFCNQGPILLFGLFTGAIVDRCDRRKLVLCTQVGLTGLVSLLAVLTLSGYITGELAIVIALGLGLISAFDLPGRQALVVDLIERDDLSNALALNSVIFNGARLIGPALGGALVGWVGEGWCFVLIALAYLPLIVFLLRMQVPQRPPAVRRESLLAEIGEGLKYLRSEPEAARILLLVGLCSLTSVPYFSFLPMLSATVLDGGPAGAGILMSITGIGALAAALRLALVDHLPALKPWPLRAALMLGVAQVALSFSHQFWLSALIAAPIGYAILTQNLASNSLLQQQVPDALRGRLMSFYSMMLIGTVPIGAVICGAMAGHLGLPLTTLIGGLTCAMGALLLAARDRFGPRRPHTPAAPPDSPTEL</sequence>
<evidence type="ECO:0000256" key="7">
    <source>
        <dbReference type="SAM" id="Phobius"/>
    </source>
</evidence>
<dbReference type="RefSeq" id="WP_190422282.1">
    <property type="nucleotide sequence ID" value="NZ_JAAOCA010000019.1"/>
</dbReference>
<comment type="subcellular location">
    <subcellularLocation>
        <location evidence="1">Cell membrane</location>
        <topology evidence="1">Multi-pass membrane protein</topology>
    </subcellularLocation>
</comment>
<dbReference type="CDD" id="cd06173">
    <property type="entry name" value="MFS_MefA_like"/>
    <property type="match status" value="1"/>
</dbReference>
<feature type="transmembrane region" description="Helical" evidence="7">
    <location>
        <begin position="28"/>
        <end position="51"/>
    </location>
</feature>
<feature type="transmembrane region" description="Helical" evidence="7">
    <location>
        <begin position="57"/>
        <end position="78"/>
    </location>
</feature>
<feature type="transmembrane region" description="Helical" evidence="7">
    <location>
        <begin position="236"/>
        <end position="257"/>
    </location>
</feature>
<evidence type="ECO:0000256" key="4">
    <source>
        <dbReference type="ARBA" id="ARBA00022692"/>
    </source>
</evidence>
<keyword evidence="2" id="KW-0813">Transport</keyword>
<feature type="transmembrane region" description="Helical" evidence="7">
    <location>
        <begin position="301"/>
        <end position="320"/>
    </location>
</feature>
<keyword evidence="5 7" id="KW-1133">Transmembrane helix</keyword>
<dbReference type="EMBL" id="JAAOCA010000019">
    <property type="protein sequence ID" value="MBD1600173.1"/>
    <property type="molecule type" value="Genomic_DNA"/>
</dbReference>
<evidence type="ECO:0000256" key="6">
    <source>
        <dbReference type="ARBA" id="ARBA00023136"/>
    </source>
</evidence>
<feature type="transmembrane region" description="Helical" evidence="7">
    <location>
        <begin position="387"/>
        <end position="405"/>
    </location>
</feature>
<dbReference type="InterPro" id="IPR020846">
    <property type="entry name" value="MFS_dom"/>
</dbReference>
<evidence type="ECO:0000256" key="3">
    <source>
        <dbReference type="ARBA" id="ARBA00022475"/>
    </source>
</evidence>
<dbReference type="PROSITE" id="PS50850">
    <property type="entry name" value="MFS"/>
    <property type="match status" value="1"/>
</dbReference>
<dbReference type="InterPro" id="IPR010290">
    <property type="entry name" value="TM_effector"/>
</dbReference>
<evidence type="ECO:0000313" key="9">
    <source>
        <dbReference type="EMBL" id="MBD1600173.1"/>
    </source>
</evidence>
<keyword evidence="4 7" id="KW-0812">Transmembrane</keyword>
<gene>
    <name evidence="9" type="ORF">HAQ05_15865</name>
</gene>
<keyword evidence="3" id="KW-1003">Cell membrane</keyword>
<name>A0ABR7Z451_9PSED</name>
<evidence type="ECO:0000313" key="10">
    <source>
        <dbReference type="Proteomes" id="UP000805841"/>
    </source>
</evidence>
<evidence type="ECO:0000256" key="2">
    <source>
        <dbReference type="ARBA" id="ARBA00022448"/>
    </source>
</evidence>
<comment type="caution">
    <text evidence="9">The sequence shown here is derived from an EMBL/GenBank/DDBJ whole genome shotgun (WGS) entry which is preliminary data.</text>
</comment>
<keyword evidence="6 7" id="KW-0472">Membrane</keyword>
<feature type="transmembrane region" description="Helical" evidence="7">
    <location>
        <begin position="326"/>
        <end position="345"/>
    </location>
</feature>
<feature type="transmembrane region" description="Helical" evidence="7">
    <location>
        <begin position="185"/>
        <end position="204"/>
    </location>
</feature>
<organism evidence="9 10">
    <name type="scientific">Pseudomonas typographi</name>
    <dbReference type="NCBI Taxonomy" id="2715964"/>
    <lineage>
        <taxon>Bacteria</taxon>
        <taxon>Pseudomonadati</taxon>
        <taxon>Pseudomonadota</taxon>
        <taxon>Gammaproteobacteria</taxon>
        <taxon>Pseudomonadales</taxon>
        <taxon>Pseudomonadaceae</taxon>
        <taxon>Pseudomonas</taxon>
    </lineage>
</organism>
<evidence type="ECO:0000256" key="1">
    <source>
        <dbReference type="ARBA" id="ARBA00004651"/>
    </source>
</evidence>
<dbReference type="PANTHER" id="PTHR23513:SF11">
    <property type="entry name" value="STAPHYLOFERRIN A TRANSPORTER"/>
    <property type="match status" value="1"/>
</dbReference>
<dbReference type="InterPro" id="IPR036259">
    <property type="entry name" value="MFS_trans_sf"/>
</dbReference>
<feature type="transmembrane region" description="Helical" evidence="7">
    <location>
        <begin position="357"/>
        <end position="381"/>
    </location>
</feature>
<dbReference type="PANTHER" id="PTHR23513">
    <property type="entry name" value="INTEGRAL MEMBRANE EFFLUX PROTEIN-RELATED"/>
    <property type="match status" value="1"/>
</dbReference>
<dbReference type="Gene3D" id="1.20.1250.20">
    <property type="entry name" value="MFS general substrate transporter like domains"/>
    <property type="match status" value="1"/>
</dbReference>
<proteinExistence type="predicted"/>
<dbReference type="Proteomes" id="UP000805841">
    <property type="component" value="Unassembled WGS sequence"/>
</dbReference>
<evidence type="ECO:0000259" key="8">
    <source>
        <dbReference type="PROSITE" id="PS50850"/>
    </source>
</evidence>
<feature type="domain" description="Major facilitator superfamily (MFS) profile" evidence="8">
    <location>
        <begin position="24"/>
        <end position="408"/>
    </location>
</feature>
<keyword evidence="10" id="KW-1185">Reference proteome</keyword>
<accession>A0ABR7Z451</accession>
<evidence type="ECO:0000256" key="5">
    <source>
        <dbReference type="ARBA" id="ARBA00022989"/>
    </source>
</evidence>
<feature type="transmembrane region" description="Helical" evidence="7">
    <location>
        <begin position="269"/>
        <end position="289"/>
    </location>
</feature>
<protein>
    <submittedName>
        <fullName evidence="9">MFS transporter</fullName>
    </submittedName>
</protein>
<dbReference type="SUPFAM" id="SSF103473">
    <property type="entry name" value="MFS general substrate transporter"/>
    <property type="match status" value="1"/>
</dbReference>